<evidence type="ECO:0000313" key="19">
    <source>
        <dbReference type="Proteomes" id="UP000299102"/>
    </source>
</evidence>
<accession>A0A4C1W6R2</accession>
<evidence type="ECO:0000256" key="1">
    <source>
        <dbReference type="ARBA" id="ARBA00000923"/>
    </source>
</evidence>
<protein>
    <submittedName>
        <fullName evidence="18">Androgen-induced gene 1 protein</fullName>
    </submittedName>
</protein>
<keyword evidence="4 17" id="KW-0812">Transmembrane</keyword>
<feature type="transmembrane region" description="Helical" evidence="17">
    <location>
        <begin position="78"/>
        <end position="99"/>
    </location>
</feature>
<reference evidence="18 19" key="1">
    <citation type="journal article" date="2019" name="Commun. Biol.">
        <title>The bagworm genome reveals a unique fibroin gene that provides high tensile strength.</title>
        <authorList>
            <person name="Kono N."/>
            <person name="Nakamura H."/>
            <person name="Ohtoshi R."/>
            <person name="Tomita M."/>
            <person name="Numata K."/>
            <person name="Arakawa K."/>
        </authorList>
    </citation>
    <scope>NUCLEOTIDE SEQUENCE [LARGE SCALE GENOMIC DNA]</scope>
</reference>
<evidence type="ECO:0000313" key="18">
    <source>
        <dbReference type="EMBL" id="GBP46590.1"/>
    </source>
</evidence>
<evidence type="ECO:0000256" key="7">
    <source>
        <dbReference type="ARBA" id="ARBA00047368"/>
    </source>
</evidence>
<evidence type="ECO:0000256" key="17">
    <source>
        <dbReference type="SAM" id="Phobius"/>
    </source>
</evidence>
<dbReference type="GO" id="GO:0016020">
    <property type="term" value="C:membrane"/>
    <property type="evidence" value="ECO:0007669"/>
    <property type="project" value="InterPro"/>
</dbReference>
<comment type="similarity">
    <text evidence="3">Belongs to the AIG1 family.</text>
</comment>
<comment type="catalytic activity">
    <reaction evidence="10">
        <text>12-octadecanoyloxy-octadecanoate + H2O = 12-hydroxyoctadecanoate + octadecanoate + H(+)</text>
        <dbReference type="Rhea" id="RHEA:52080"/>
        <dbReference type="ChEBI" id="CHEBI:15377"/>
        <dbReference type="ChEBI" id="CHEBI:15378"/>
        <dbReference type="ChEBI" id="CHEBI:25629"/>
        <dbReference type="ChEBI" id="CHEBI:84201"/>
        <dbReference type="ChEBI" id="CHEBI:136330"/>
    </reaction>
    <physiologicalReaction direction="left-to-right" evidence="10">
        <dbReference type="Rhea" id="RHEA:52081"/>
    </physiologicalReaction>
</comment>
<feature type="transmembrane region" description="Helical" evidence="17">
    <location>
        <begin position="145"/>
        <end position="166"/>
    </location>
</feature>
<dbReference type="Pfam" id="PF04750">
    <property type="entry name" value="Far-17a_AIG1"/>
    <property type="match status" value="1"/>
</dbReference>
<dbReference type="GO" id="GO:0012505">
    <property type="term" value="C:endomembrane system"/>
    <property type="evidence" value="ECO:0007669"/>
    <property type="project" value="UniProtKB-SubCell"/>
</dbReference>
<gene>
    <name evidence="18" type="primary">Aig1</name>
    <name evidence="18" type="ORF">EVAR_95052_1</name>
</gene>
<evidence type="ECO:0000256" key="6">
    <source>
        <dbReference type="ARBA" id="ARBA00023136"/>
    </source>
</evidence>
<comment type="catalytic activity">
    <reaction evidence="14">
        <text>13-(9Z-octadecenoyloxy)-octadecanoate + H2O = 13-hydroxy-octadecanoate + (9Z)-octadecenoate + H(+)</text>
        <dbReference type="Rhea" id="RHEA:52064"/>
        <dbReference type="ChEBI" id="CHEBI:15377"/>
        <dbReference type="ChEBI" id="CHEBI:15378"/>
        <dbReference type="ChEBI" id="CHEBI:30823"/>
        <dbReference type="ChEBI" id="CHEBI:136303"/>
        <dbReference type="ChEBI" id="CHEBI:136304"/>
    </reaction>
    <physiologicalReaction direction="left-to-right" evidence="14">
        <dbReference type="Rhea" id="RHEA:52065"/>
    </physiologicalReaction>
</comment>
<evidence type="ECO:0000256" key="3">
    <source>
        <dbReference type="ARBA" id="ARBA00009300"/>
    </source>
</evidence>
<evidence type="ECO:0000256" key="11">
    <source>
        <dbReference type="ARBA" id="ARBA00048701"/>
    </source>
</evidence>
<keyword evidence="6 17" id="KW-0472">Membrane</keyword>
<dbReference type="PANTHER" id="PTHR10989:SF16">
    <property type="entry name" value="AT02829P-RELATED"/>
    <property type="match status" value="1"/>
</dbReference>
<comment type="catalytic activity">
    <reaction evidence="13">
        <text>9-octadecanoyloxy-octadecanoate + H2O = 9-hydroxy-octadecanoate + octadecanoate + H(+)</text>
        <dbReference type="Rhea" id="RHEA:52096"/>
        <dbReference type="ChEBI" id="CHEBI:15377"/>
        <dbReference type="ChEBI" id="CHEBI:15378"/>
        <dbReference type="ChEBI" id="CHEBI:25629"/>
        <dbReference type="ChEBI" id="CHEBI:136286"/>
        <dbReference type="ChEBI" id="CHEBI:136373"/>
    </reaction>
    <physiologicalReaction direction="left-to-right" evidence="13">
        <dbReference type="Rhea" id="RHEA:52097"/>
    </physiologicalReaction>
</comment>
<comment type="subcellular location">
    <subcellularLocation>
        <location evidence="2">Endomembrane system</location>
        <topology evidence="2">Multi-pass membrane protein</topology>
    </subcellularLocation>
</comment>
<dbReference type="AlphaFoldDB" id="A0A4C1W6R2"/>
<evidence type="ECO:0000256" key="2">
    <source>
        <dbReference type="ARBA" id="ARBA00004127"/>
    </source>
</evidence>
<dbReference type="InterPro" id="IPR006838">
    <property type="entry name" value="ADTRP_AIG1"/>
</dbReference>
<comment type="catalytic activity">
    <reaction evidence="15">
        <text>13-(9Z-hexadecenoyloxy)-octadecanoate + H2O = 13-hydroxy-octadecanoate + (9Z)-hexadecenoate + H(+)</text>
        <dbReference type="Rhea" id="RHEA:52076"/>
        <dbReference type="ChEBI" id="CHEBI:15377"/>
        <dbReference type="ChEBI" id="CHEBI:15378"/>
        <dbReference type="ChEBI" id="CHEBI:32372"/>
        <dbReference type="ChEBI" id="CHEBI:136304"/>
        <dbReference type="ChEBI" id="CHEBI:136315"/>
    </reaction>
    <physiologicalReaction direction="left-to-right" evidence="15">
        <dbReference type="Rhea" id="RHEA:52077"/>
    </physiologicalReaction>
</comment>
<keyword evidence="5 17" id="KW-1133">Transmembrane helix</keyword>
<evidence type="ECO:0000256" key="10">
    <source>
        <dbReference type="ARBA" id="ARBA00048680"/>
    </source>
</evidence>
<evidence type="ECO:0000256" key="9">
    <source>
        <dbReference type="ARBA" id="ARBA00047863"/>
    </source>
</evidence>
<sequence length="231" mass="26524">MWYDQRHIDVPFPRAKAFVHLPLRGRSVFLTTWSFYMLSTEAQTVYFAMATANDVFGTDEALTIQEIPLIRSIKDMTFAVFAFPGALYVATVFWLLYAINREIILPRKTDKIIPSWLNHLMHTTVVLFATIEMYISPHSYPSRQIAVLSLVSVLCAYIAWMLKLFLSEVRIYVVRLTKAPGCFCKLRHEGPQNEILDPPLIRPTPAPPSSVVITTNDYRKLSGKRKGLNQW</sequence>
<comment type="catalytic activity">
    <reaction evidence="7">
        <text>12-hexadecanoyloxy-octadecanoate + H2O = 12-hydroxyoctadecanoate + hexadecanoate + H(+)</text>
        <dbReference type="Rhea" id="RHEA:52056"/>
        <dbReference type="ChEBI" id="CHEBI:7896"/>
        <dbReference type="ChEBI" id="CHEBI:15377"/>
        <dbReference type="ChEBI" id="CHEBI:15378"/>
        <dbReference type="ChEBI" id="CHEBI:83677"/>
        <dbReference type="ChEBI" id="CHEBI:84201"/>
    </reaction>
    <physiologicalReaction direction="left-to-right" evidence="7">
        <dbReference type="Rhea" id="RHEA:52057"/>
    </physiologicalReaction>
</comment>
<evidence type="ECO:0000256" key="5">
    <source>
        <dbReference type="ARBA" id="ARBA00022989"/>
    </source>
</evidence>
<evidence type="ECO:0000256" key="14">
    <source>
        <dbReference type="ARBA" id="ARBA00049296"/>
    </source>
</evidence>
<comment type="caution">
    <text evidence="18">The sequence shown here is derived from an EMBL/GenBank/DDBJ whole genome shotgun (WGS) entry which is preliminary data.</text>
</comment>
<evidence type="ECO:0000256" key="4">
    <source>
        <dbReference type="ARBA" id="ARBA00022692"/>
    </source>
</evidence>
<proteinExistence type="inferred from homology"/>
<evidence type="ECO:0000256" key="13">
    <source>
        <dbReference type="ARBA" id="ARBA00049221"/>
    </source>
</evidence>
<dbReference type="OrthoDB" id="1898221at2759"/>
<comment type="catalytic activity">
    <reaction evidence="12">
        <text>9-(9Z-octadecenoyloxy)-octadecanoate + H2O = 9-hydroxy-octadecanoate + (9Z)-octadecenoate + H(+)</text>
        <dbReference type="Rhea" id="RHEA:52048"/>
        <dbReference type="ChEBI" id="CHEBI:15377"/>
        <dbReference type="ChEBI" id="CHEBI:15378"/>
        <dbReference type="ChEBI" id="CHEBI:30823"/>
        <dbReference type="ChEBI" id="CHEBI:136282"/>
        <dbReference type="ChEBI" id="CHEBI:136286"/>
    </reaction>
    <physiologicalReaction direction="left-to-right" evidence="12">
        <dbReference type="Rhea" id="RHEA:52049"/>
    </physiologicalReaction>
</comment>
<dbReference type="PANTHER" id="PTHR10989">
    <property type="entry name" value="ANDROGEN-INDUCED PROTEIN 1-RELATED"/>
    <property type="match status" value="1"/>
</dbReference>
<comment type="catalytic activity">
    <reaction evidence="9">
        <text>9-hexadecanoyloxy-octadecanoate + H2O = 9-hydroxy-octadecanoate + hexadecanoate + H(+)</text>
        <dbReference type="Rhea" id="RHEA:52052"/>
        <dbReference type="ChEBI" id="CHEBI:7896"/>
        <dbReference type="ChEBI" id="CHEBI:15377"/>
        <dbReference type="ChEBI" id="CHEBI:15378"/>
        <dbReference type="ChEBI" id="CHEBI:83670"/>
        <dbReference type="ChEBI" id="CHEBI:136286"/>
    </reaction>
    <physiologicalReaction direction="left-to-right" evidence="9">
        <dbReference type="Rhea" id="RHEA:52053"/>
    </physiologicalReaction>
</comment>
<dbReference type="Proteomes" id="UP000299102">
    <property type="component" value="Unassembled WGS sequence"/>
</dbReference>
<comment type="catalytic activity">
    <reaction evidence="8">
        <text>13-octadecanoyloxy-octadecanoate + H2O = 13-hydroxy-octadecanoate + octadecanoate + H(+)</text>
        <dbReference type="Rhea" id="RHEA:52084"/>
        <dbReference type="ChEBI" id="CHEBI:15377"/>
        <dbReference type="ChEBI" id="CHEBI:15378"/>
        <dbReference type="ChEBI" id="CHEBI:25629"/>
        <dbReference type="ChEBI" id="CHEBI:136304"/>
        <dbReference type="ChEBI" id="CHEBI:136335"/>
    </reaction>
    <physiologicalReaction direction="left-to-right" evidence="8">
        <dbReference type="Rhea" id="RHEA:52085"/>
    </physiologicalReaction>
</comment>
<feature type="transmembrane region" description="Helical" evidence="17">
    <location>
        <begin position="120"/>
        <end position="139"/>
    </location>
</feature>
<keyword evidence="19" id="KW-1185">Reference proteome</keyword>
<evidence type="ECO:0000256" key="16">
    <source>
        <dbReference type="ARBA" id="ARBA00049428"/>
    </source>
</evidence>
<evidence type="ECO:0000256" key="15">
    <source>
        <dbReference type="ARBA" id="ARBA00049322"/>
    </source>
</evidence>
<organism evidence="18 19">
    <name type="scientific">Eumeta variegata</name>
    <name type="common">Bagworm moth</name>
    <name type="synonym">Eumeta japonica</name>
    <dbReference type="NCBI Taxonomy" id="151549"/>
    <lineage>
        <taxon>Eukaryota</taxon>
        <taxon>Metazoa</taxon>
        <taxon>Ecdysozoa</taxon>
        <taxon>Arthropoda</taxon>
        <taxon>Hexapoda</taxon>
        <taxon>Insecta</taxon>
        <taxon>Pterygota</taxon>
        <taxon>Neoptera</taxon>
        <taxon>Endopterygota</taxon>
        <taxon>Lepidoptera</taxon>
        <taxon>Glossata</taxon>
        <taxon>Ditrysia</taxon>
        <taxon>Tineoidea</taxon>
        <taxon>Psychidae</taxon>
        <taxon>Oiketicinae</taxon>
        <taxon>Eumeta</taxon>
    </lineage>
</organism>
<dbReference type="EMBL" id="BGZK01000487">
    <property type="protein sequence ID" value="GBP46590.1"/>
    <property type="molecule type" value="Genomic_DNA"/>
</dbReference>
<comment type="catalytic activity">
    <reaction evidence="11">
        <text>12-(9Z-octadecenoyloxy)-octadecanoate + H2O = 12-hydroxyoctadecanoate + (9Z)-octadecenoate + H(+)</text>
        <dbReference type="Rhea" id="RHEA:52060"/>
        <dbReference type="ChEBI" id="CHEBI:15377"/>
        <dbReference type="ChEBI" id="CHEBI:15378"/>
        <dbReference type="ChEBI" id="CHEBI:30823"/>
        <dbReference type="ChEBI" id="CHEBI:84201"/>
        <dbReference type="ChEBI" id="CHEBI:136302"/>
    </reaction>
    <physiologicalReaction direction="left-to-right" evidence="11">
        <dbReference type="Rhea" id="RHEA:52061"/>
    </physiologicalReaction>
</comment>
<comment type="catalytic activity">
    <reaction evidence="1">
        <text>9-(9Z-hexadecenoyloxy)-octadecanoate + H2O = (9Z)-hexadecenoate + 9-hydroxy-octadecanoate + H(+)</text>
        <dbReference type="Rhea" id="RHEA:52068"/>
        <dbReference type="ChEBI" id="CHEBI:15377"/>
        <dbReference type="ChEBI" id="CHEBI:15378"/>
        <dbReference type="ChEBI" id="CHEBI:32372"/>
        <dbReference type="ChEBI" id="CHEBI:136286"/>
        <dbReference type="ChEBI" id="CHEBI:136309"/>
    </reaction>
    <physiologicalReaction direction="left-to-right" evidence="1">
        <dbReference type="Rhea" id="RHEA:52069"/>
    </physiologicalReaction>
</comment>
<name>A0A4C1W6R2_EUMVA</name>
<comment type="catalytic activity">
    <reaction evidence="16">
        <text>12-(9Z-hexadecenoyloxy)-octadecanoate + H2O = 12-hydroxyoctadecanoate + (9Z)-hexadecenoate + H(+)</text>
        <dbReference type="Rhea" id="RHEA:52072"/>
        <dbReference type="ChEBI" id="CHEBI:15377"/>
        <dbReference type="ChEBI" id="CHEBI:15378"/>
        <dbReference type="ChEBI" id="CHEBI:32372"/>
        <dbReference type="ChEBI" id="CHEBI:84201"/>
        <dbReference type="ChEBI" id="CHEBI:136312"/>
    </reaction>
    <physiologicalReaction direction="left-to-right" evidence="16">
        <dbReference type="Rhea" id="RHEA:52073"/>
    </physiologicalReaction>
</comment>
<evidence type="ECO:0000256" key="12">
    <source>
        <dbReference type="ARBA" id="ARBA00048800"/>
    </source>
</evidence>
<evidence type="ECO:0000256" key="8">
    <source>
        <dbReference type="ARBA" id="ARBA00047427"/>
    </source>
</evidence>